<name>W6QWR2_PENRF</name>
<protein>
    <recommendedName>
        <fullName evidence="4">Protein kinase-like domain</fullName>
    </recommendedName>
</protein>
<feature type="compositionally biased region" description="Basic and acidic residues" evidence="1">
    <location>
        <begin position="130"/>
        <end position="142"/>
    </location>
</feature>
<feature type="region of interest" description="Disordered" evidence="1">
    <location>
        <begin position="116"/>
        <end position="159"/>
    </location>
</feature>
<dbReference type="EMBL" id="HG792043">
    <property type="protein sequence ID" value="CDM38595.1"/>
    <property type="molecule type" value="Genomic_DNA"/>
</dbReference>
<evidence type="ECO:0000256" key="1">
    <source>
        <dbReference type="SAM" id="MobiDB-lite"/>
    </source>
</evidence>
<dbReference type="AlphaFoldDB" id="W6QWR2"/>
<evidence type="ECO:0008006" key="4">
    <source>
        <dbReference type="Google" id="ProtNLM"/>
    </source>
</evidence>
<dbReference type="OrthoDB" id="2156052at2759"/>
<dbReference type="Proteomes" id="UP000030686">
    <property type="component" value="Unassembled WGS sequence"/>
</dbReference>
<accession>W6QWR2</accession>
<sequence length="159" mass="18337">MAQMMILSCFFHWERDKALAVLRSHRVVHSDKDVKWLKCPRTLEPTSGNMQYGHRVGAGKSKQRLLFSSTAEIQRPNKAIKALGVIHEDLRRVNVLWNEKLGRALISDFHHSRLKCPPAPKRSRSKRQRLQTESEDAKRLRDTTAYSPEAHKSGIRFGL</sequence>
<proteinExistence type="predicted"/>
<keyword evidence="3" id="KW-1185">Reference proteome</keyword>
<evidence type="ECO:0000313" key="3">
    <source>
        <dbReference type="Proteomes" id="UP000030686"/>
    </source>
</evidence>
<dbReference type="STRING" id="1365484.W6QWR2"/>
<organism evidence="2 3">
    <name type="scientific">Penicillium roqueforti (strain FM164)</name>
    <dbReference type="NCBI Taxonomy" id="1365484"/>
    <lineage>
        <taxon>Eukaryota</taxon>
        <taxon>Fungi</taxon>
        <taxon>Dikarya</taxon>
        <taxon>Ascomycota</taxon>
        <taxon>Pezizomycotina</taxon>
        <taxon>Eurotiomycetes</taxon>
        <taxon>Eurotiomycetidae</taxon>
        <taxon>Eurotiales</taxon>
        <taxon>Aspergillaceae</taxon>
        <taxon>Penicillium</taxon>
    </lineage>
</organism>
<evidence type="ECO:0000313" key="2">
    <source>
        <dbReference type="EMBL" id="CDM38595.1"/>
    </source>
</evidence>
<gene>
    <name evidence="2" type="ORF">PROQFM164_S29g000001</name>
</gene>
<reference evidence="2" key="1">
    <citation type="journal article" date="2014" name="Nat. Commun.">
        <title>Multiple recent horizontal transfers of a large genomic region in cheese making fungi.</title>
        <authorList>
            <person name="Cheeseman K."/>
            <person name="Ropars J."/>
            <person name="Renault P."/>
            <person name="Dupont J."/>
            <person name="Gouzy J."/>
            <person name="Branca A."/>
            <person name="Abraham A.L."/>
            <person name="Ceppi M."/>
            <person name="Conseiller E."/>
            <person name="Debuchy R."/>
            <person name="Malagnac F."/>
            <person name="Goarin A."/>
            <person name="Silar P."/>
            <person name="Lacoste S."/>
            <person name="Sallet E."/>
            <person name="Bensimon A."/>
            <person name="Giraud T."/>
            <person name="Brygoo Y."/>
        </authorList>
    </citation>
    <scope>NUCLEOTIDE SEQUENCE [LARGE SCALE GENOMIC DNA]</scope>
    <source>
        <strain evidence="2">FM164</strain>
    </source>
</reference>